<dbReference type="AlphaFoldDB" id="A0A8F5V6N0"/>
<sequence>MKEGLLGLKQAFQYYLEAVESGSIDPVTQDGCFSFILTRRQKSEIKKVCNEHDWVDPEERGITFTNEYFLHVLSQRKGKDSVSTQDCAAILASAYSDKSSVAVNRPRYENDRERDQQALIFNAKESISVGGSHNLYGVAVIEISIKNLTPITAYHARGAKVKAFGRS</sequence>
<organism evidence="1">
    <name type="scientific">Edwardsiella piscicida</name>
    <dbReference type="NCBI Taxonomy" id="1263550"/>
    <lineage>
        <taxon>Bacteria</taxon>
        <taxon>Pseudomonadati</taxon>
        <taxon>Pseudomonadota</taxon>
        <taxon>Gammaproteobacteria</taxon>
        <taxon>Enterobacterales</taxon>
        <taxon>Hafniaceae</taxon>
        <taxon>Edwardsiella</taxon>
    </lineage>
</organism>
<evidence type="ECO:0000313" key="1">
    <source>
        <dbReference type="EMBL" id="QXO85651.1"/>
    </source>
</evidence>
<proteinExistence type="predicted"/>
<geneLocation type="plasmid" evidence="1">
    <name>unnamed</name>
</geneLocation>
<accession>A0A8F5V6N0</accession>
<protein>
    <submittedName>
        <fullName evidence="1">Uncharacterized protein</fullName>
    </submittedName>
</protein>
<dbReference type="RefSeq" id="WP_181365858.1">
    <property type="nucleotide sequence ID" value="NZ_CP084516.1"/>
</dbReference>
<keyword evidence="1" id="KW-0614">Plasmid</keyword>
<name>A0A8F5V6N0_EDWPI</name>
<reference evidence="1" key="1">
    <citation type="journal article" date="2021" name="J. Fish Dis.">
        <title>Genetic variability of Edwardsiella piscicida isolates from Mississippi catfish aquaculture with an assessment of virulence in channel and channel x blue hybrid catfish.</title>
        <authorList>
            <person name="Lopez-Porras A."/>
            <person name="Griffin M.J."/>
            <person name="Armwood A.R."/>
            <person name="Camus A.C."/>
            <person name="Waldbieser G.C."/>
            <person name="Ware C."/>
            <person name="Richardson B."/>
            <person name="Greenway T.E."/>
            <person name="Rosser T.G."/>
            <person name="Aarattuthodiyil S."/>
            <person name="Wise D.J."/>
        </authorList>
    </citation>
    <scope>NUCLEOTIDE SEQUENCE</scope>
    <source>
        <plasmid evidence="1">unnamed</plasmid>
    </source>
</reference>
<dbReference type="EMBL" id="MZ098227">
    <property type="protein sequence ID" value="QXO85651.1"/>
    <property type="molecule type" value="Genomic_DNA"/>
</dbReference>